<dbReference type="PANTHER" id="PTHR43027:SF1">
    <property type="entry name" value="DOXORUBICIN RESISTANCE ABC TRANSPORTER PERMEASE PROTEIN DRRC-RELATED"/>
    <property type="match status" value="1"/>
</dbReference>
<protein>
    <submittedName>
        <fullName evidence="5">ABC transporter permease</fullName>
    </submittedName>
</protein>
<dbReference type="InterPro" id="IPR013525">
    <property type="entry name" value="ABC2_TM"/>
</dbReference>
<dbReference type="InterPro" id="IPR052902">
    <property type="entry name" value="ABC-2_transporter"/>
</dbReference>
<accession>A0A449E6X2</accession>
<evidence type="ECO:0000313" key="5">
    <source>
        <dbReference type="EMBL" id="VTQ70650.1"/>
    </source>
</evidence>
<evidence type="ECO:0000256" key="2">
    <source>
        <dbReference type="ARBA" id="ARBA00022692"/>
    </source>
</evidence>
<dbReference type="PANTHER" id="PTHR43027">
    <property type="entry name" value="DOXORUBICIN RESISTANCE ABC TRANSPORTER PERMEASE PROTEIN DRRC-RELATED"/>
    <property type="match status" value="1"/>
</dbReference>
<dbReference type="AlphaFoldDB" id="A0A449E6X2"/>
<dbReference type="Proteomes" id="UP000352698">
    <property type="component" value="Unassembled WGS sequence"/>
</dbReference>
<comment type="caution">
    <text evidence="5">The sequence shown here is derived from an EMBL/GenBank/DDBJ whole genome shotgun (WGS) entry which is preliminary data.</text>
</comment>
<organism evidence="5 6">
    <name type="scientific">Enterococcus hirae</name>
    <dbReference type="NCBI Taxonomy" id="1354"/>
    <lineage>
        <taxon>Bacteria</taxon>
        <taxon>Bacillati</taxon>
        <taxon>Bacillota</taxon>
        <taxon>Bacilli</taxon>
        <taxon>Lactobacillales</taxon>
        <taxon>Enterococcaceae</taxon>
        <taxon>Enterococcus</taxon>
    </lineage>
</organism>
<evidence type="ECO:0000256" key="1">
    <source>
        <dbReference type="ARBA" id="ARBA00004141"/>
    </source>
</evidence>
<name>A0A449E6X2_ENTHR</name>
<evidence type="ECO:0000256" key="4">
    <source>
        <dbReference type="ARBA" id="ARBA00023136"/>
    </source>
</evidence>
<sequence>MKKFLFQVQINYKRIVFRNLRFLLFSIAMPTGFYLIFTQVITQPAASKTWNIAYMISMIVYSSLISSVMTVAHTLLEDHTRKFDLFVALRPGSKSQYYLSMLIVFLSLNILSVLALIMTGILVNQLTINWFHLIGLLFLVPLLSFPLILIGMIISLLGSDNVVNLLSNLIVFPMAILSGLWWPLSIMPPWVQKVGHWLPTYQTAVILRRFINYQRFNFVSFGVLLVWTIILFVLFKVVVFFQSKSEVSTI</sequence>
<dbReference type="GO" id="GO:0140359">
    <property type="term" value="F:ABC-type transporter activity"/>
    <property type="evidence" value="ECO:0007669"/>
    <property type="project" value="InterPro"/>
</dbReference>
<keyword evidence="2" id="KW-0812">Transmembrane</keyword>
<dbReference type="EMBL" id="CABEEP010000001">
    <property type="protein sequence ID" value="VTQ70650.1"/>
    <property type="molecule type" value="Genomic_DNA"/>
</dbReference>
<keyword evidence="3" id="KW-1133">Transmembrane helix</keyword>
<dbReference type="InterPro" id="IPR000412">
    <property type="entry name" value="ABC_2_transport"/>
</dbReference>
<dbReference type="RefSeq" id="WP_010737243.1">
    <property type="nucleotide sequence ID" value="NZ_AP027299.1"/>
</dbReference>
<reference evidence="5 6" key="1">
    <citation type="submission" date="2019-05" db="EMBL/GenBank/DDBJ databases">
        <authorList>
            <consortium name="Pathogen Informatics"/>
        </authorList>
    </citation>
    <scope>NUCLEOTIDE SEQUENCE [LARGE SCALE GENOMIC DNA]</scope>
    <source>
        <strain evidence="5 6">NCTC12204</strain>
    </source>
</reference>
<evidence type="ECO:0000313" key="6">
    <source>
        <dbReference type="Proteomes" id="UP000352698"/>
    </source>
</evidence>
<dbReference type="Pfam" id="PF12698">
    <property type="entry name" value="ABC2_membrane_3"/>
    <property type="match status" value="1"/>
</dbReference>
<proteinExistence type="predicted"/>
<gene>
    <name evidence="5" type="ORF">NCTC12204_02649</name>
</gene>
<dbReference type="GO" id="GO:0043190">
    <property type="term" value="C:ATP-binding cassette (ABC) transporter complex"/>
    <property type="evidence" value="ECO:0007669"/>
    <property type="project" value="InterPro"/>
</dbReference>
<comment type="subcellular location">
    <subcellularLocation>
        <location evidence="1">Membrane</location>
        <topology evidence="1">Multi-pass membrane protein</topology>
    </subcellularLocation>
</comment>
<keyword evidence="4" id="KW-0472">Membrane</keyword>
<dbReference type="PRINTS" id="PR00164">
    <property type="entry name" value="ABC2TRNSPORT"/>
</dbReference>
<evidence type="ECO:0000256" key="3">
    <source>
        <dbReference type="ARBA" id="ARBA00022989"/>
    </source>
</evidence>